<evidence type="ECO:0000313" key="2">
    <source>
        <dbReference type="Proteomes" id="UP001319865"/>
    </source>
</evidence>
<reference evidence="1 2" key="1">
    <citation type="journal article" date="2022" name="Int. J. Syst. Evol. Microbiol.">
        <title>Flavobacterium ammonificans sp. nov. and Flavobacterium ammoniigenes sp. nov., ammonifying bacteria isolated from surface river water.</title>
        <authorList>
            <person name="Watanabe K."/>
            <person name="Kitamura T."/>
            <person name="Ogata Y."/>
            <person name="Shindo C."/>
            <person name="Suda W."/>
        </authorList>
    </citation>
    <scope>NUCLEOTIDE SEQUENCE [LARGE SCALE GENOMIC DNA]</scope>
    <source>
        <strain evidence="1 2">GENT11</strain>
    </source>
</reference>
<sequence>MYLLSINVPAPIATAKTINKTAIKRVENKIELTFLSISKELYFSICGTKVLKNVDFHNPTVVN</sequence>
<dbReference type="EMBL" id="AP025183">
    <property type="protein sequence ID" value="BDB53209.1"/>
    <property type="molecule type" value="Genomic_DNA"/>
</dbReference>
<reference evidence="1 2" key="2">
    <citation type="journal article" date="2022" name="Microorganisms">
        <title>Complete Genome Sequences of Two Flavobacterium ammonificans Strains and a Flavobacterium ammoniigenes Strain of Ammonifying Bacterioplankton Isolated from Surface River Water.</title>
        <authorList>
            <person name="Suda W."/>
            <person name="Ogata Y."/>
            <person name="Shindo C."/>
            <person name="Watanabe K."/>
        </authorList>
    </citation>
    <scope>NUCLEOTIDE SEQUENCE [LARGE SCALE GENOMIC DNA]</scope>
    <source>
        <strain evidence="1 2">GENT11</strain>
    </source>
</reference>
<evidence type="ECO:0000313" key="1">
    <source>
        <dbReference type="EMBL" id="BDB53209.1"/>
    </source>
</evidence>
<accession>A0ABM7UZU5</accession>
<name>A0ABM7UZU5_9FLAO</name>
<organism evidence="1 2">
    <name type="scientific">Flavobacterium ammonificans</name>
    <dbReference type="NCBI Taxonomy" id="1751056"/>
    <lineage>
        <taxon>Bacteria</taxon>
        <taxon>Pseudomonadati</taxon>
        <taxon>Bacteroidota</taxon>
        <taxon>Flavobacteriia</taxon>
        <taxon>Flavobacteriales</taxon>
        <taxon>Flavobacteriaceae</taxon>
        <taxon>Flavobacterium</taxon>
    </lineage>
</organism>
<gene>
    <name evidence="1" type="ORF">GENT11_15210</name>
</gene>
<proteinExistence type="predicted"/>
<keyword evidence="2" id="KW-1185">Reference proteome</keyword>
<protein>
    <submittedName>
        <fullName evidence="1">Uncharacterized protein</fullName>
    </submittedName>
</protein>
<dbReference type="Proteomes" id="UP001319865">
    <property type="component" value="Chromosome"/>
</dbReference>